<accession>A0ABX7BAU8</accession>
<dbReference type="SUPFAM" id="SSF56059">
    <property type="entry name" value="Glutathione synthetase ATP-binding domain-like"/>
    <property type="match status" value="1"/>
</dbReference>
<evidence type="ECO:0000313" key="1">
    <source>
        <dbReference type="EMBL" id="QQP91521.1"/>
    </source>
</evidence>
<organism evidence="1 2">
    <name type="scientific">Skermanella cutis</name>
    <dbReference type="NCBI Taxonomy" id="2775420"/>
    <lineage>
        <taxon>Bacteria</taxon>
        <taxon>Pseudomonadati</taxon>
        <taxon>Pseudomonadota</taxon>
        <taxon>Alphaproteobacteria</taxon>
        <taxon>Rhodospirillales</taxon>
        <taxon>Azospirillaceae</taxon>
        <taxon>Skermanella</taxon>
    </lineage>
</organism>
<protein>
    <recommendedName>
        <fullName evidence="3">1,4-alpha-glucan branching enzyme</fullName>
    </recommendedName>
</protein>
<dbReference type="Proteomes" id="UP000595197">
    <property type="component" value="Chromosome"/>
</dbReference>
<evidence type="ECO:0000313" key="2">
    <source>
        <dbReference type="Proteomes" id="UP000595197"/>
    </source>
</evidence>
<proteinExistence type="predicted"/>
<dbReference type="Gene3D" id="3.30.1490.20">
    <property type="entry name" value="ATP-grasp fold, A domain"/>
    <property type="match status" value="1"/>
</dbReference>
<reference evidence="1" key="1">
    <citation type="submission" date="2021-02" db="EMBL/GenBank/DDBJ databases">
        <title>Skermanella TT6 skin isolate.</title>
        <authorList>
            <person name="Lee K."/>
            <person name="Ganzorig M."/>
        </authorList>
    </citation>
    <scope>NUCLEOTIDE SEQUENCE</scope>
    <source>
        <strain evidence="1">TT6</strain>
    </source>
</reference>
<keyword evidence="2" id="KW-1185">Reference proteome</keyword>
<sequence>MSETTTDHDKIRKWAEQHGGKPAVVKSTHGQGGVGIIRIEFPDAPNSKNDSLEEISWEEFFKQFEDHKLAMVFEQKSNFNKIISRDSAK</sequence>
<dbReference type="RefSeq" id="WP_201079525.1">
    <property type="nucleotide sequence ID" value="NZ_CP067420.1"/>
</dbReference>
<dbReference type="EMBL" id="CP067420">
    <property type="protein sequence ID" value="QQP91521.1"/>
    <property type="molecule type" value="Genomic_DNA"/>
</dbReference>
<dbReference type="InterPro" id="IPR013815">
    <property type="entry name" value="ATP_grasp_subdomain_1"/>
</dbReference>
<evidence type="ECO:0008006" key="3">
    <source>
        <dbReference type="Google" id="ProtNLM"/>
    </source>
</evidence>
<gene>
    <name evidence="1" type="ORF">IGS68_10065</name>
</gene>
<name>A0ABX7BAU8_9PROT</name>